<reference evidence="2 3" key="1">
    <citation type="journal article" date="2017" name="Nature">
        <title>The Apostasia genome and the evolution of orchids.</title>
        <authorList>
            <person name="Zhang G.Q."/>
            <person name="Liu K.W."/>
            <person name="Li Z."/>
            <person name="Lohaus R."/>
            <person name="Hsiao Y.Y."/>
            <person name="Niu S.C."/>
            <person name="Wang J.Y."/>
            <person name="Lin Y.C."/>
            <person name="Xu Q."/>
            <person name="Chen L.J."/>
            <person name="Yoshida K."/>
            <person name="Fujiwara S."/>
            <person name="Wang Z.W."/>
            <person name="Zhang Y.Q."/>
            <person name="Mitsuda N."/>
            <person name="Wang M."/>
            <person name="Liu G.H."/>
            <person name="Pecoraro L."/>
            <person name="Huang H.X."/>
            <person name="Xiao X.J."/>
            <person name="Lin M."/>
            <person name="Wu X.Y."/>
            <person name="Wu W.L."/>
            <person name="Chen Y.Y."/>
            <person name="Chang S.B."/>
            <person name="Sakamoto S."/>
            <person name="Ohme-Takagi M."/>
            <person name="Yagi M."/>
            <person name="Zeng S.J."/>
            <person name="Shen C.Y."/>
            <person name="Yeh C.M."/>
            <person name="Luo Y.B."/>
            <person name="Tsai W.C."/>
            <person name="Van de Peer Y."/>
            <person name="Liu Z.J."/>
        </authorList>
    </citation>
    <scope>NUCLEOTIDE SEQUENCE [LARGE SCALE GENOMIC DNA]</scope>
    <source>
        <strain evidence="3">cv. Shenzhen</strain>
        <tissue evidence="2">Stem</tissue>
    </source>
</reference>
<dbReference type="OrthoDB" id="8000983at2759"/>
<keyword evidence="2" id="KW-0695">RNA-directed DNA polymerase</keyword>
<keyword evidence="2" id="KW-0808">Transferase</keyword>
<dbReference type="Gene3D" id="3.10.10.10">
    <property type="entry name" value="HIV Type 1 Reverse Transcriptase, subunit A, domain 1"/>
    <property type="match status" value="1"/>
</dbReference>
<dbReference type="InterPro" id="IPR043502">
    <property type="entry name" value="DNA/RNA_pol_sf"/>
</dbReference>
<name>A0A2I0B3F8_9ASPA</name>
<keyword evidence="2" id="KW-0548">Nucleotidyltransferase</keyword>
<sequence>MCVDFTDLNKACPKDFYPLPKTERLVDSSAGYTMMSFLDAFSEYHQIWMAEQDEKHTSFITDHGTFCYKVMSFGLKIAGATYQQMIDTVFRGQKGRNMEAYVDDLLIKSRSGVDHLEDLHETLETYRVHNIRLNPSKSIFGAAYGKFLGHMVSARGIEVNPEKIKAILDLDRPRTVIDIQKLNGRITVLSRFISRMGDRCLPFFKVLRGDHACWDDDCHRAFDSLKDYLLSPPLLSSPAPGKTSSSISVPPTIMSRQSWSAKKQCGNTLSITSVIPCVGPNLGTPLSKNYHLR</sequence>
<evidence type="ECO:0000313" key="3">
    <source>
        <dbReference type="Proteomes" id="UP000236161"/>
    </source>
</evidence>
<proteinExistence type="predicted"/>
<organism evidence="2 3">
    <name type="scientific">Apostasia shenzhenica</name>
    <dbReference type="NCBI Taxonomy" id="1088818"/>
    <lineage>
        <taxon>Eukaryota</taxon>
        <taxon>Viridiplantae</taxon>
        <taxon>Streptophyta</taxon>
        <taxon>Embryophyta</taxon>
        <taxon>Tracheophyta</taxon>
        <taxon>Spermatophyta</taxon>
        <taxon>Magnoliopsida</taxon>
        <taxon>Liliopsida</taxon>
        <taxon>Asparagales</taxon>
        <taxon>Orchidaceae</taxon>
        <taxon>Apostasioideae</taxon>
        <taxon>Apostasia</taxon>
    </lineage>
</organism>
<dbReference type="AlphaFoldDB" id="A0A2I0B3F8"/>
<evidence type="ECO:0000313" key="2">
    <source>
        <dbReference type="EMBL" id="PKA62332.1"/>
    </source>
</evidence>
<dbReference type="CDD" id="cd01647">
    <property type="entry name" value="RT_LTR"/>
    <property type="match status" value="1"/>
</dbReference>
<evidence type="ECO:0000259" key="1">
    <source>
        <dbReference type="Pfam" id="PF00078"/>
    </source>
</evidence>
<dbReference type="InterPro" id="IPR043128">
    <property type="entry name" value="Rev_trsase/Diguanyl_cyclase"/>
</dbReference>
<dbReference type="Pfam" id="PF00078">
    <property type="entry name" value="RVT_1"/>
    <property type="match status" value="1"/>
</dbReference>
<dbReference type="PANTHER" id="PTHR24559">
    <property type="entry name" value="TRANSPOSON TY3-I GAG-POL POLYPROTEIN"/>
    <property type="match status" value="1"/>
</dbReference>
<keyword evidence="3" id="KW-1185">Reference proteome</keyword>
<dbReference type="GO" id="GO:0003964">
    <property type="term" value="F:RNA-directed DNA polymerase activity"/>
    <property type="evidence" value="ECO:0007669"/>
    <property type="project" value="UniProtKB-KW"/>
</dbReference>
<dbReference type="SUPFAM" id="SSF56672">
    <property type="entry name" value="DNA/RNA polymerases"/>
    <property type="match status" value="1"/>
</dbReference>
<protein>
    <submittedName>
        <fullName evidence="2">RNA-directed DNA polymerase like</fullName>
    </submittedName>
</protein>
<dbReference type="InterPro" id="IPR053134">
    <property type="entry name" value="RNA-dir_DNA_polymerase"/>
</dbReference>
<dbReference type="PANTHER" id="PTHR24559:SF430">
    <property type="entry name" value="RNA-DIRECTED DNA POLYMERASE"/>
    <property type="match status" value="1"/>
</dbReference>
<gene>
    <name evidence="2" type="ORF">AXF42_Ash016124</name>
</gene>
<accession>A0A2I0B3F8</accession>
<feature type="domain" description="Reverse transcriptase" evidence="1">
    <location>
        <begin position="2"/>
        <end position="151"/>
    </location>
</feature>
<dbReference type="Gene3D" id="3.30.70.270">
    <property type="match status" value="2"/>
</dbReference>
<dbReference type="EMBL" id="KZ451918">
    <property type="protein sequence ID" value="PKA62332.1"/>
    <property type="molecule type" value="Genomic_DNA"/>
</dbReference>
<dbReference type="InterPro" id="IPR000477">
    <property type="entry name" value="RT_dom"/>
</dbReference>
<dbReference type="Proteomes" id="UP000236161">
    <property type="component" value="Unassembled WGS sequence"/>
</dbReference>